<dbReference type="Pfam" id="PF11799">
    <property type="entry name" value="IMS_C"/>
    <property type="match status" value="1"/>
</dbReference>
<dbReference type="EC" id="2.7.7.7" evidence="2"/>
<dbReference type="GO" id="GO:0006281">
    <property type="term" value="P:DNA repair"/>
    <property type="evidence" value="ECO:0007669"/>
    <property type="project" value="InterPro"/>
</dbReference>
<dbReference type="RefSeq" id="WP_245161429.1">
    <property type="nucleotide sequence ID" value="NZ_JAATJM010000001.1"/>
</dbReference>
<evidence type="ECO:0000256" key="2">
    <source>
        <dbReference type="ARBA" id="ARBA00012417"/>
    </source>
</evidence>
<comment type="function">
    <text evidence="4">Poorly processive, error-prone DNA polymerase involved in untargeted mutagenesis. Copies undamaged DNA at stalled replication forks, which arise in vivo from mismatched or misaligned primer ends. These misaligned primers can be extended by PolIV. Exhibits no 3'-5' exonuclease (proofreading) activity. May be involved in translesional synthesis, in conjunction with the beta clamp from PolIII.</text>
</comment>
<dbReference type="AlphaFoldDB" id="A0A7X5YM88"/>
<evidence type="ECO:0000256" key="1">
    <source>
        <dbReference type="ARBA" id="ARBA00011245"/>
    </source>
</evidence>
<dbReference type="InterPro" id="IPR050356">
    <property type="entry name" value="SulA_CellDiv_inhibitor"/>
</dbReference>
<comment type="subunit">
    <text evidence="1">Monomer.</text>
</comment>
<dbReference type="InterPro" id="IPR043502">
    <property type="entry name" value="DNA/RNA_pol_sf"/>
</dbReference>
<proteinExistence type="predicted"/>
<dbReference type="CDD" id="cd03468">
    <property type="entry name" value="PolY_like"/>
    <property type="match status" value="1"/>
</dbReference>
<accession>A0A7X5YM88</accession>
<evidence type="ECO:0000313" key="9">
    <source>
        <dbReference type="Proteomes" id="UP000587415"/>
    </source>
</evidence>
<evidence type="ECO:0000256" key="4">
    <source>
        <dbReference type="ARBA" id="ARBA00025589"/>
    </source>
</evidence>
<protein>
    <recommendedName>
        <fullName evidence="2">DNA-directed DNA polymerase</fullName>
        <ecNumber evidence="2">2.7.7.7</ecNumber>
    </recommendedName>
</protein>
<keyword evidence="9" id="KW-1185">Reference proteome</keyword>
<name>A0A7X5YM88_9CAUL</name>
<sequence>MRRIVSVWLIDWPISVRRRSLERARRPASPPDPALDPRNPFALILKNSRGAAVLHALNPAARAAGLRREQGQADALAMIPYLLRQPADPAADERALKALAHWAERWSPSVSVDPSGDGLEGLFLDVTGAAHLFGGEAALLRQIRDRLAEAGIPARVAMAPTPGAAWALARWGGGDGQAPIAADDTVRDLLAPLPVEALRIQDRTLRQARRFGLKRIGDLYPMPRAGLARRFRKEGGVDLVQRLDQALGHAAEALVPVRPPARYRAWQTWMEPVADLEGVEARLSELVADLAAPLERDGQGARSLTLTGFRSDGGATALSVRMGLPGRDAGIWLRLFREAGLGNLELGFGLDALMLTADVVEPMPARQAALETEAETRQAESLAALLDRLTARLGEDRVLAPEAVDSWIPERAERLRPALGRRVEGDAGGMSRRPILLLEPPEPIKDPLFDLPDGAPVRFIWRRAPRRVTRAEGPERLSPEWWRTAKARTRDYYCLEDADGARYWVFREGLYGRDYTGDPKLVNEERAPSWWMHGVLP</sequence>
<evidence type="ECO:0000256" key="3">
    <source>
        <dbReference type="ARBA" id="ARBA00022763"/>
    </source>
</evidence>
<evidence type="ECO:0000313" key="8">
    <source>
        <dbReference type="EMBL" id="NJC41140.1"/>
    </source>
</evidence>
<gene>
    <name evidence="8" type="ORF">GGQ87_001398</name>
</gene>
<dbReference type="InterPro" id="IPR001126">
    <property type="entry name" value="UmuC"/>
</dbReference>
<evidence type="ECO:0000259" key="7">
    <source>
        <dbReference type="Pfam" id="PF11799"/>
    </source>
</evidence>
<dbReference type="InterPro" id="IPR017961">
    <property type="entry name" value="DNA_pol_Y-fam_little_finger"/>
</dbReference>
<dbReference type="Pfam" id="PF00817">
    <property type="entry name" value="IMS"/>
    <property type="match status" value="1"/>
</dbReference>
<comment type="catalytic activity">
    <reaction evidence="5">
        <text>DNA(n) + a 2'-deoxyribonucleoside 5'-triphosphate = DNA(n+1) + diphosphate</text>
        <dbReference type="Rhea" id="RHEA:22508"/>
        <dbReference type="Rhea" id="RHEA-COMP:17339"/>
        <dbReference type="Rhea" id="RHEA-COMP:17340"/>
        <dbReference type="ChEBI" id="CHEBI:33019"/>
        <dbReference type="ChEBI" id="CHEBI:61560"/>
        <dbReference type="ChEBI" id="CHEBI:173112"/>
        <dbReference type="EC" id="2.7.7.7"/>
    </reaction>
</comment>
<reference evidence="8 9" key="1">
    <citation type="submission" date="2020-03" db="EMBL/GenBank/DDBJ databases">
        <title>Genomic Encyclopedia of Type Strains, Phase IV (KMG-IV): sequencing the most valuable type-strain genomes for metagenomic binning, comparative biology and taxonomic classification.</title>
        <authorList>
            <person name="Goeker M."/>
        </authorList>
    </citation>
    <scope>NUCLEOTIDE SEQUENCE [LARGE SCALE GENOMIC DNA]</scope>
    <source>
        <strain evidence="8 9">DSM 4736</strain>
    </source>
</reference>
<dbReference type="SUPFAM" id="SSF56672">
    <property type="entry name" value="DNA/RNA polymerases"/>
    <property type="match status" value="1"/>
</dbReference>
<evidence type="ECO:0000259" key="6">
    <source>
        <dbReference type="Pfam" id="PF00817"/>
    </source>
</evidence>
<feature type="domain" description="UmuC" evidence="6">
    <location>
        <begin position="34"/>
        <end position="168"/>
    </location>
</feature>
<feature type="domain" description="DNA polymerase Y-family little finger" evidence="7">
    <location>
        <begin position="267"/>
        <end position="338"/>
    </location>
</feature>
<dbReference type="PANTHER" id="PTHR35369">
    <property type="entry name" value="BLR3025 PROTEIN-RELATED"/>
    <property type="match status" value="1"/>
</dbReference>
<dbReference type="EMBL" id="JAATJM010000001">
    <property type="protein sequence ID" value="NJC41140.1"/>
    <property type="molecule type" value="Genomic_DNA"/>
</dbReference>
<keyword evidence="3" id="KW-0227">DNA damage</keyword>
<dbReference type="Proteomes" id="UP000587415">
    <property type="component" value="Unassembled WGS sequence"/>
</dbReference>
<organism evidence="8 9">
    <name type="scientific">Brevundimonas alba</name>
    <dbReference type="NCBI Taxonomy" id="74314"/>
    <lineage>
        <taxon>Bacteria</taxon>
        <taxon>Pseudomonadati</taxon>
        <taxon>Pseudomonadota</taxon>
        <taxon>Alphaproteobacteria</taxon>
        <taxon>Caulobacterales</taxon>
        <taxon>Caulobacteraceae</taxon>
        <taxon>Brevundimonas</taxon>
    </lineage>
</organism>
<evidence type="ECO:0000256" key="5">
    <source>
        <dbReference type="ARBA" id="ARBA00049244"/>
    </source>
</evidence>
<dbReference type="PANTHER" id="PTHR35369:SF2">
    <property type="entry name" value="BLR3025 PROTEIN"/>
    <property type="match status" value="1"/>
</dbReference>
<comment type="caution">
    <text evidence="8">The sequence shown here is derived from an EMBL/GenBank/DDBJ whole genome shotgun (WGS) entry which is preliminary data.</text>
</comment>